<reference evidence="8" key="1">
    <citation type="submission" date="2021-01" db="EMBL/GenBank/DDBJ databases">
        <authorList>
            <person name="Corre E."/>
            <person name="Pelletier E."/>
            <person name="Niang G."/>
            <person name="Scheremetjew M."/>
            <person name="Finn R."/>
            <person name="Kale V."/>
            <person name="Holt S."/>
            <person name="Cochrane G."/>
            <person name="Meng A."/>
            <person name="Brown T."/>
            <person name="Cohen L."/>
        </authorList>
    </citation>
    <scope>NUCLEOTIDE SEQUENCE</scope>
    <source>
        <strain evidence="8">MM31A-1</strain>
    </source>
</reference>
<feature type="transmembrane region" description="Helical" evidence="7">
    <location>
        <begin position="177"/>
        <end position="194"/>
    </location>
</feature>
<comment type="similarity">
    <text evidence="2">Belongs to the TDE1 family.</text>
</comment>
<keyword evidence="5 7" id="KW-0472">Membrane</keyword>
<protein>
    <recommendedName>
        <fullName evidence="9">Serine incorporator</fullName>
    </recommendedName>
</protein>
<evidence type="ECO:0000256" key="4">
    <source>
        <dbReference type="ARBA" id="ARBA00022989"/>
    </source>
</evidence>
<name>A0A7S3QC27_9STRA</name>
<feature type="transmembrane region" description="Helical" evidence="7">
    <location>
        <begin position="148"/>
        <end position="165"/>
    </location>
</feature>
<organism evidence="8">
    <name type="scientific">Chaetoceros debilis</name>
    <dbReference type="NCBI Taxonomy" id="122233"/>
    <lineage>
        <taxon>Eukaryota</taxon>
        <taxon>Sar</taxon>
        <taxon>Stramenopiles</taxon>
        <taxon>Ochrophyta</taxon>
        <taxon>Bacillariophyta</taxon>
        <taxon>Coscinodiscophyceae</taxon>
        <taxon>Chaetocerotophycidae</taxon>
        <taxon>Chaetocerotales</taxon>
        <taxon>Chaetocerotaceae</taxon>
        <taxon>Chaetoceros</taxon>
    </lineage>
</organism>
<feature type="transmembrane region" description="Helical" evidence="7">
    <location>
        <begin position="436"/>
        <end position="455"/>
    </location>
</feature>
<sequence>MGNVLGCVAAGLGWCCCTAVGSLISSCCGNDKNSTVPPGATSGRKRSVLLLMISIVFAMVFQYVVGPRLKPNYRNKINPVLAYLADAWIDGCEEFVDDDESSEDYDNLRQKCSGNNGVYRVAGSALLFFILTAVAACCKPTANREAWPAKYVLFLLLITGTVFIPNEPLFSSILMNIFRIGGVIFMIFNQLILLDMTFNVNESWVAKGDQAELDEGEGAGKKWFGALLATCALLYLASFVAIGLMYYFFSGCGTNTAFITITLIVGIVSTGIQLTGEEASLFASAAIFAYSTFLLYTAVSKNPNDECNPQLGEENVLGIVLGVGLTMIGVLWTGYSKTAYRAVGEEDDAVNDDESGDGGRAPNTRVTGEENYGAAEDNNEDNDDNEEGKRTFSSSWKLNVILALITCWYAMALTSWGSITDGGTVANPQVGRTSMWMIIGSQWLMVALYLWTLLAPKLFPDRDFS</sequence>
<dbReference type="InterPro" id="IPR005016">
    <property type="entry name" value="TDE1/TMS"/>
</dbReference>
<evidence type="ECO:0000256" key="5">
    <source>
        <dbReference type="ARBA" id="ARBA00023136"/>
    </source>
</evidence>
<proteinExistence type="inferred from homology"/>
<feature type="compositionally biased region" description="Acidic residues" evidence="6">
    <location>
        <begin position="377"/>
        <end position="386"/>
    </location>
</feature>
<evidence type="ECO:0000256" key="7">
    <source>
        <dbReference type="SAM" id="Phobius"/>
    </source>
</evidence>
<keyword evidence="4 7" id="KW-1133">Transmembrane helix</keyword>
<feature type="transmembrane region" description="Helical" evidence="7">
    <location>
        <begin position="398"/>
        <end position="416"/>
    </location>
</feature>
<feature type="transmembrane region" description="Helical" evidence="7">
    <location>
        <begin position="223"/>
        <end position="249"/>
    </location>
</feature>
<comment type="subcellular location">
    <subcellularLocation>
        <location evidence="1">Membrane</location>
        <topology evidence="1">Multi-pass membrane protein</topology>
    </subcellularLocation>
</comment>
<dbReference type="AlphaFoldDB" id="A0A7S3QC27"/>
<dbReference type="GO" id="GO:0016020">
    <property type="term" value="C:membrane"/>
    <property type="evidence" value="ECO:0007669"/>
    <property type="project" value="UniProtKB-SubCell"/>
</dbReference>
<accession>A0A7S3QC27</accession>
<evidence type="ECO:0000256" key="3">
    <source>
        <dbReference type="ARBA" id="ARBA00022692"/>
    </source>
</evidence>
<dbReference type="PANTHER" id="PTHR10383">
    <property type="entry name" value="SERINE INCORPORATOR"/>
    <property type="match status" value="1"/>
</dbReference>
<dbReference type="PANTHER" id="PTHR10383:SF9">
    <property type="entry name" value="SERINE INCORPORATOR, ISOFORM F"/>
    <property type="match status" value="1"/>
</dbReference>
<evidence type="ECO:0008006" key="9">
    <source>
        <dbReference type="Google" id="ProtNLM"/>
    </source>
</evidence>
<evidence type="ECO:0000256" key="1">
    <source>
        <dbReference type="ARBA" id="ARBA00004141"/>
    </source>
</evidence>
<evidence type="ECO:0000313" key="8">
    <source>
        <dbReference type="EMBL" id="CAE0472360.1"/>
    </source>
</evidence>
<dbReference type="EMBL" id="HBIO01022386">
    <property type="protein sequence ID" value="CAE0472360.1"/>
    <property type="molecule type" value="Transcribed_RNA"/>
</dbReference>
<feature type="transmembrane region" description="Helical" evidence="7">
    <location>
        <begin position="281"/>
        <end position="299"/>
    </location>
</feature>
<gene>
    <name evidence="8" type="ORF">CDEB00056_LOCUS17213</name>
</gene>
<feature type="region of interest" description="Disordered" evidence="6">
    <location>
        <begin position="346"/>
        <end position="389"/>
    </location>
</feature>
<evidence type="ECO:0000256" key="6">
    <source>
        <dbReference type="SAM" id="MobiDB-lite"/>
    </source>
</evidence>
<dbReference type="Pfam" id="PF03348">
    <property type="entry name" value="Serinc"/>
    <property type="match status" value="1"/>
</dbReference>
<feature type="transmembrane region" description="Helical" evidence="7">
    <location>
        <begin position="256"/>
        <end position="275"/>
    </location>
</feature>
<feature type="compositionally biased region" description="Acidic residues" evidence="6">
    <location>
        <begin position="346"/>
        <end position="356"/>
    </location>
</feature>
<keyword evidence="3 7" id="KW-0812">Transmembrane</keyword>
<feature type="transmembrane region" description="Helical" evidence="7">
    <location>
        <begin position="117"/>
        <end position="136"/>
    </location>
</feature>
<feature type="transmembrane region" description="Helical" evidence="7">
    <location>
        <begin position="49"/>
        <end position="66"/>
    </location>
</feature>
<evidence type="ECO:0000256" key="2">
    <source>
        <dbReference type="ARBA" id="ARBA00006665"/>
    </source>
</evidence>